<name>A0A327MDU9_9PROT</name>
<dbReference type="OrthoDB" id="9803968at2"/>
<dbReference type="InterPro" id="IPR025110">
    <property type="entry name" value="AMP-bd_C"/>
</dbReference>
<dbReference type="InterPro" id="IPR042099">
    <property type="entry name" value="ANL_N_sf"/>
</dbReference>
<dbReference type="InterPro" id="IPR045851">
    <property type="entry name" value="AMP-bd_C_sf"/>
</dbReference>
<keyword evidence="9" id="KW-1185">Reference proteome</keyword>
<dbReference type="EMBL" id="QLIX01000001">
    <property type="protein sequence ID" value="RAI60847.1"/>
    <property type="molecule type" value="Genomic_DNA"/>
</dbReference>
<dbReference type="Pfam" id="PF13193">
    <property type="entry name" value="AMP-binding_C"/>
    <property type="match status" value="1"/>
</dbReference>
<dbReference type="InterPro" id="IPR000873">
    <property type="entry name" value="AMP-dep_synth/lig_dom"/>
</dbReference>
<dbReference type="NCBIfam" id="NF004837">
    <property type="entry name" value="PRK06187.1"/>
    <property type="match status" value="1"/>
</dbReference>
<comment type="similarity">
    <text evidence="1">Belongs to the ATP-dependent AMP-binding enzyme family.</text>
</comment>
<dbReference type="Pfam" id="PF00501">
    <property type="entry name" value="AMP-binding"/>
    <property type="match status" value="1"/>
</dbReference>
<dbReference type="InterPro" id="IPR020845">
    <property type="entry name" value="AMP-binding_CS"/>
</dbReference>
<proteinExistence type="inferred from homology"/>
<evidence type="ECO:0000256" key="5">
    <source>
        <dbReference type="ARBA" id="ARBA00067668"/>
    </source>
</evidence>
<evidence type="ECO:0000313" key="9">
    <source>
        <dbReference type="Proteomes" id="UP000249065"/>
    </source>
</evidence>
<evidence type="ECO:0000313" key="8">
    <source>
        <dbReference type="EMBL" id="RAI60847.1"/>
    </source>
</evidence>
<evidence type="ECO:0000259" key="6">
    <source>
        <dbReference type="Pfam" id="PF00501"/>
    </source>
</evidence>
<evidence type="ECO:0000256" key="4">
    <source>
        <dbReference type="ARBA" id="ARBA00066616"/>
    </source>
</evidence>
<dbReference type="PANTHER" id="PTHR43767:SF11">
    <property type="entry name" value="MEDIUM-CHAIN-FATTY-ACID--COA LIGASE"/>
    <property type="match status" value="1"/>
</dbReference>
<evidence type="ECO:0000256" key="3">
    <source>
        <dbReference type="ARBA" id="ARBA00051915"/>
    </source>
</evidence>
<dbReference type="EC" id="6.2.1.44" evidence="4"/>
<dbReference type="Gene3D" id="3.40.50.12780">
    <property type="entry name" value="N-terminal domain of ligase-like"/>
    <property type="match status" value="1"/>
</dbReference>
<dbReference type="CDD" id="cd12119">
    <property type="entry name" value="ttLC_FACS_AlkK_like"/>
    <property type="match status" value="1"/>
</dbReference>
<comment type="caution">
    <text evidence="8">The sequence shown here is derived from an EMBL/GenBank/DDBJ whole genome shotgun (WGS) entry which is preliminary data.</text>
</comment>
<feature type="domain" description="AMP-dependent synthetase/ligase" evidence="6">
    <location>
        <begin position="17"/>
        <end position="406"/>
    </location>
</feature>
<comment type="catalytic activity">
    <reaction evidence="3">
        <text>3-(methylsulfanyl)propanoate + ATP + CoA = 3-(methylsulfanyl)propanoyl-CoA + AMP + diphosphate</text>
        <dbReference type="Rhea" id="RHEA:43052"/>
        <dbReference type="ChEBI" id="CHEBI:30616"/>
        <dbReference type="ChEBI" id="CHEBI:33019"/>
        <dbReference type="ChEBI" id="CHEBI:49016"/>
        <dbReference type="ChEBI" id="CHEBI:57287"/>
        <dbReference type="ChEBI" id="CHEBI:82815"/>
        <dbReference type="ChEBI" id="CHEBI:456215"/>
        <dbReference type="EC" id="6.2.1.44"/>
    </reaction>
    <physiologicalReaction direction="left-to-right" evidence="3">
        <dbReference type="Rhea" id="RHEA:43053"/>
    </physiologicalReaction>
</comment>
<sequence length="546" mass="59703">MLGLMQDRPLLISAILEHAARNHGGAKIVSARADGSLVRHSWPEVAARAAQLAHALAARGVRQGERIATLAWNDHRHLEIYYGVSSMGAVMHTVNPRLFPDQIAYILADAEDTHLFVDPTLVKGAEALADKLPPSLRTIVVMGTEADIPADCPLRARFEVLAQESLIAGQPERYDWPELDERTASSLCYTSGTTGEPKGVLYSHRSTVIHGYAVLQKDVFNIGAEDVVMPVVPMFHVNAWGIPYAAGIAGASLVLPGPRLDPASLHRLIEAEGVSFSAGVPTIWTALLQWLRADPGRRFARPPRLVVGGTALPTAINAGFLKEYGVRILHAWGMTEISPLGSTNARLPQNAGWDEDRFLDYARKQGRPVFGVEFRVRDAEGKEIPHDGVAFGELEVRGPWVARAYFNRPGDPAHTPDGWFRTGDVVTVDELGCIEIVDRAKDVIKSGGEWISSITLENLIMGHPAVAQAAVIGIHHSKWDERPLLLVVPKPGASPSPEELLAYYDGKVAKWWIPDQVELVESLPMTATGKLWKADLKTRYRERSAG</sequence>
<dbReference type="FunFam" id="3.30.300.30:FF:000008">
    <property type="entry name" value="2,3-dihydroxybenzoate-AMP ligase"/>
    <property type="match status" value="1"/>
</dbReference>
<dbReference type="Proteomes" id="UP000249065">
    <property type="component" value="Unassembled WGS sequence"/>
</dbReference>
<dbReference type="Gene3D" id="3.30.300.30">
    <property type="match status" value="1"/>
</dbReference>
<dbReference type="AlphaFoldDB" id="A0A327MDU9"/>
<evidence type="ECO:0000256" key="2">
    <source>
        <dbReference type="ARBA" id="ARBA00022598"/>
    </source>
</evidence>
<feature type="domain" description="AMP-binding enzyme C-terminal" evidence="7">
    <location>
        <begin position="456"/>
        <end position="530"/>
    </location>
</feature>
<keyword evidence="2 8" id="KW-0436">Ligase</keyword>
<dbReference type="PROSITE" id="PS00455">
    <property type="entry name" value="AMP_BINDING"/>
    <property type="match status" value="1"/>
</dbReference>
<dbReference type="GO" id="GO:0016877">
    <property type="term" value="F:ligase activity, forming carbon-sulfur bonds"/>
    <property type="evidence" value="ECO:0007669"/>
    <property type="project" value="UniProtKB-ARBA"/>
</dbReference>
<dbReference type="PANTHER" id="PTHR43767">
    <property type="entry name" value="LONG-CHAIN-FATTY-ACID--COA LIGASE"/>
    <property type="match status" value="1"/>
</dbReference>
<protein>
    <recommendedName>
        <fullName evidence="5">3-methylmercaptopropionyl-CoA ligase</fullName>
        <ecNumber evidence="4">6.2.1.44</ecNumber>
    </recommendedName>
</protein>
<evidence type="ECO:0000256" key="1">
    <source>
        <dbReference type="ARBA" id="ARBA00006432"/>
    </source>
</evidence>
<gene>
    <name evidence="8" type="ORF">DOO78_01580</name>
</gene>
<accession>A0A327MDU9</accession>
<reference evidence="9" key="1">
    <citation type="submission" date="2018-06" db="EMBL/GenBank/DDBJ databases">
        <authorList>
            <person name="Khan S.A."/>
        </authorList>
    </citation>
    <scope>NUCLEOTIDE SEQUENCE [LARGE SCALE GENOMIC DNA]</scope>
    <source>
        <strain evidence="9">DB-1506</strain>
    </source>
</reference>
<organism evidence="8 9">
    <name type="scientific">Roseicella frigidaeris</name>
    <dbReference type="NCBI Taxonomy" id="2230885"/>
    <lineage>
        <taxon>Bacteria</taxon>
        <taxon>Pseudomonadati</taxon>
        <taxon>Pseudomonadota</taxon>
        <taxon>Alphaproteobacteria</taxon>
        <taxon>Acetobacterales</taxon>
        <taxon>Roseomonadaceae</taxon>
        <taxon>Roseicella</taxon>
    </lineage>
</organism>
<dbReference type="SUPFAM" id="SSF56801">
    <property type="entry name" value="Acetyl-CoA synthetase-like"/>
    <property type="match status" value="1"/>
</dbReference>
<dbReference type="InterPro" id="IPR050237">
    <property type="entry name" value="ATP-dep_AMP-bd_enzyme"/>
</dbReference>
<evidence type="ECO:0000259" key="7">
    <source>
        <dbReference type="Pfam" id="PF13193"/>
    </source>
</evidence>